<dbReference type="AlphaFoldDB" id="A0A2V3IMS2"/>
<comment type="caution">
    <text evidence="3">The sequence shown here is derived from an EMBL/GenBank/DDBJ whole genome shotgun (WGS) entry which is preliminary data.</text>
</comment>
<dbReference type="EMBL" id="NBIV01000127">
    <property type="protein sequence ID" value="PXF43373.1"/>
    <property type="molecule type" value="Genomic_DNA"/>
</dbReference>
<dbReference type="PANTHER" id="PTHR35580">
    <property type="entry name" value="CELL SURFACE GLYCOPROTEIN (S-LAYER PROTEIN)-LIKE PROTEIN"/>
    <property type="match status" value="1"/>
</dbReference>
<feature type="transmembrane region" description="Helical" evidence="2">
    <location>
        <begin position="506"/>
        <end position="528"/>
    </location>
</feature>
<reference evidence="3 4" key="1">
    <citation type="journal article" date="2018" name="Mol. Biol. Evol.">
        <title>Analysis of the draft genome of the red seaweed Gracilariopsis chorda provides insights into genome size evolution in Rhodophyta.</title>
        <authorList>
            <person name="Lee J."/>
            <person name="Yang E.C."/>
            <person name="Graf L."/>
            <person name="Yang J.H."/>
            <person name="Qiu H."/>
            <person name="Zel Zion U."/>
            <person name="Chan C.X."/>
            <person name="Stephens T.G."/>
            <person name="Weber A.P.M."/>
            <person name="Boo G.H."/>
            <person name="Boo S.M."/>
            <person name="Kim K.M."/>
            <person name="Shin Y."/>
            <person name="Jung M."/>
            <person name="Lee S.J."/>
            <person name="Yim H.S."/>
            <person name="Lee J.H."/>
            <person name="Bhattacharya D."/>
            <person name="Yoon H.S."/>
        </authorList>
    </citation>
    <scope>NUCLEOTIDE SEQUENCE [LARGE SCALE GENOMIC DNA]</scope>
    <source>
        <strain evidence="3 4">SKKU-2015</strain>
        <tissue evidence="3">Whole body</tissue>
    </source>
</reference>
<keyword evidence="4" id="KW-1185">Reference proteome</keyword>
<dbReference type="PANTHER" id="PTHR35580:SF1">
    <property type="entry name" value="PHYTASE-LIKE DOMAIN-CONTAINING PROTEIN"/>
    <property type="match status" value="1"/>
</dbReference>
<evidence type="ECO:0000256" key="2">
    <source>
        <dbReference type="SAM" id="Phobius"/>
    </source>
</evidence>
<organism evidence="3 4">
    <name type="scientific">Gracilariopsis chorda</name>
    <dbReference type="NCBI Taxonomy" id="448386"/>
    <lineage>
        <taxon>Eukaryota</taxon>
        <taxon>Rhodophyta</taxon>
        <taxon>Florideophyceae</taxon>
        <taxon>Rhodymeniophycidae</taxon>
        <taxon>Gracilariales</taxon>
        <taxon>Gracilariaceae</taxon>
        <taxon>Gracilariopsis</taxon>
    </lineage>
</organism>
<proteinExistence type="predicted"/>
<keyword evidence="2" id="KW-0812">Transmembrane</keyword>
<evidence type="ECO:0000256" key="1">
    <source>
        <dbReference type="SAM" id="MobiDB-lite"/>
    </source>
</evidence>
<feature type="region of interest" description="Disordered" evidence="1">
    <location>
        <begin position="559"/>
        <end position="579"/>
    </location>
</feature>
<keyword evidence="2" id="KW-0472">Membrane</keyword>
<accession>A0A2V3IMS2</accession>
<sequence length="579" mass="62647">MLRFNRNVYLLSLSWFALMFKSYAATVLISQAFKGRAFGSLSSNDVAKRISVGNDGSLYLAGITTTHDEEHDAWGDAEPGELTGKADIFVAKLSASGNLEWVKRTGSTEDDSLSDMKLANNAIYLCGSTKGNFGSPVNGSTDAFVMKFSLDGEKLWSKPFQFGSKGEDACNAVDVDTSGVVYAVGSTNGLMYGALPPKPYNFHHFIVKLKEVPGSPSGLQTILGRQRGTHGNSSADQIAVVDDLLYVMTSSASRQTSHGEAFTTYLNLVDREAMFLHKLHMLKSHHGVNFQGVRMATTNSSKSAYVVGFTTKDDMRKQYTVLKFNSSLSYGQGGVEWGTLLGPVSSHFEMLRFETNNPKHLADSIAMTHQLPSVIANEEAGSVYVAGTEDGYYKNNNAEDQGLLVVPFFKLNATNGEVVERWHRSTTVPHDRQELTDIALDKLKTVVYTGAWWVGSESKSSVLLGSFGSTVRTSTADEWNTRPSYLQDSGAGTSKASKPRSSAKTIGLIVLAIAGVGIVSTVIVLAGLRSYRLKSSPSDDESSDSRENLRITTLRSHMNVRFPPSPESVGIVGGSSGPQ</sequence>
<evidence type="ECO:0000313" key="4">
    <source>
        <dbReference type="Proteomes" id="UP000247409"/>
    </source>
</evidence>
<name>A0A2V3IMS2_9FLOR</name>
<gene>
    <name evidence="3" type="ORF">BWQ96_06868</name>
</gene>
<dbReference type="Proteomes" id="UP000247409">
    <property type="component" value="Unassembled WGS sequence"/>
</dbReference>
<dbReference type="SUPFAM" id="SSF50998">
    <property type="entry name" value="Quinoprotein alcohol dehydrogenase-like"/>
    <property type="match status" value="1"/>
</dbReference>
<dbReference type="OrthoDB" id="167314at2759"/>
<keyword evidence="2" id="KW-1133">Transmembrane helix</keyword>
<evidence type="ECO:0000313" key="3">
    <source>
        <dbReference type="EMBL" id="PXF43373.1"/>
    </source>
</evidence>
<dbReference type="InterPro" id="IPR052918">
    <property type="entry name" value="Motility_Chemotaxis_Reg"/>
</dbReference>
<protein>
    <submittedName>
        <fullName evidence="3">Uncharacterized protein</fullName>
    </submittedName>
</protein>
<dbReference type="InterPro" id="IPR011047">
    <property type="entry name" value="Quinoprotein_ADH-like_sf"/>
</dbReference>